<gene>
    <name evidence="9" type="ORF">DFH01_20730</name>
</gene>
<dbReference type="PANTHER" id="PTHR41536:SF1">
    <property type="entry name" value="PKHD-TYPE HYDROXYLASE YBIX"/>
    <property type="match status" value="1"/>
</dbReference>
<feature type="domain" description="Fe2OG dioxygenase" evidence="8">
    <location>
        <begin position="78"/>
        <end position="176"/>
    </location>
</feature>
<dbReference type="HAMAP" id="MF_00657">
    <property type="entry name" value="Hydroxyl_YbiX"/>
    <property type="match status" value="1"/>
</dbReference>
<dbReference type="InterPro" id="IPR005123">
    <property type="entry name" value="Oxoglu/Fe-dep_dioxygenase_dom"/>
</dbReference>
<evidence type="ECO:0000313" key="10">
    <source>
        <dbReference type="Proteomes" id="UP000245765"/>
    </source>
</evidence>
<dbReference type="GO" id="GO:0005506">
    <property type="term" value="F:iron ion binding"/>
    <property type="evidence" value="ECO:0007669"/>
    <property type="project" value="UniProtKB-UniRule"/>
</dbReference>
<dbReference type="GO" id="GO:0006879">
    <property type="term" value="P:intracellular iron ion homeostasis"/>
    <property type="evidence" value="ECO:0007669"/>
    <property type="project" value="TreeGrafter"/>
</dbReference>
<comment type="cofactor">
    <cofactor evidence="1 7">
        <name>L-ascorbate</name>
        <dbReference type="ChEBI" id="CHEBI:38290"/>
    </cofactor>
</comment>
<dbReference type="InterPro" id="IPR023550">
    <property type="entry name" value="PKHD_hydroxylase"/>
</dbReference>
<dbReference type="PROSITE" id="PS51471">
    <property type="entry name" value="FE2OG_OXY"/>
    <property type="match status" value="1"/>
</dbReference>
<evidence type="ECO:0000256" key="1">
    <source>
        <dbReference type="ARBA" id="ARBA00001961"/>
    </source>
</evidence>
<dbReference type="Pfam" id="PF13640">
    <property type="entry name" value="2OG-FeII_Oxy_3"/>
    <property type="match status" value="1"/>
</dbReference>
<comment type="cofactor">
    <cofactor evidence="7">
        <name>Fe(2+)</name>
        <dbReference type="ChEBI" id="CHEBI:29033"/>
    </cofactor>
    <text evidence="7">Binds 1 Fe(2+) ion per subunit.</text>
</comment>
<reference evidence="10" key="1">
    <citation type="submission" date="2018-05" db="EMBL/GenBank/DDBJ databases">
        <authorList>
            <person name="Du Z."/>
            <person name="Wang X."/>
        </authorList>
    </citation>
    <scope>NUCLEOTIDE SEQUENCE [LARGE SCALE GENOMIC DNA]</scope>
    <source>
        <strain evidence="10">CQN31</strain>
    </source>
</reference>
<evidence type="ECO:0000256" key="3">
    <source>
        <dbReference type="ARBA" id="ARBA00022896"/>
    </source>
</evidence>
<dbReference type="Proteomes" id="UP000245765">
    <property type="component" value="Unassembled WGS sequence"/>
</dbReference>
<dbReference type="GO" id="GO:0006974">
    <property type="term" value="P:DNA damage response"/>
    <property type="evidence" value="ECO:0007669"/>
    <property type="project" value="TreeGrafter"/>
</dbReference>
<dbReference type="AlphaFoldDB" id="A0A317F915"/>
<keyword evidence="4 7" id="KW-0223">Dioxygenase</keyword>
<dbReference type="NCBIfam" id="NF003975">
    <property type="entry name" value="PRK05467.1-4"/>
    <property type="match status" value="1"/>
</dbReference>
<dbReference type="Gene3D" id="2.60.120.620">
    <property type="entry name" value="q2cbj1_9rhob like domain"/>
    <property type="match status" value="1"/>
</dbReference>
<evidence type="ECO:0000313" key="9">
    <source>
        <dbReference type="EMBL" id="PWS35255.1"/>
    </source>
</evidence>
<dbReference type="EMBL" id="QGNA01000005">
    <property type="protein sequence ID" value="PWS35255.1"/>
    <property type="molecule type" value="Genomic_DNA"/>
</dbReference>
<keyword evidence="10" id="KW-1185">Reference proteome</keyword>
<dbReference type="NCBIfam" id="NF003974">
    <property type="entry name" value="PRK05467.1-3"/>
    <property type="match status" value="1"/>
</dbReference>
<feature type="binding site" evidence="7">
    <location>
        <position position="167"/>
    </location>
    <ligand>
        <name>2-oxoglutarate</name>
        <dbReference type="ChEBI" id="CHEBI:16810"/>
    </ligand>
</feature>
<feature type="binding site" evidence="7">
    <location>
        <position position="157"/>
    </location>
    <ligand>
        <name>Fe cation</name>
        <dbReference type="ChEBI" id="CHEBI:24875"/>
    </ligand>
</feature>
<dbReference type="OrthoDB" id="9812472at2"/>
<name>A0A317F915_9PROT</name>
<keyword evidence="5 7" id="KW-0560">Oxidoreductase</keyword>
<accession>A0A317F915</accession>
<dbReference type="InterPro" id="IPR044862">
    <property type="entry name" value="Pro_4_hyd_alph_FE2OG_OXY"/>
</dbReference>
<evidence type="ECO:0000259" key="8">
    <source>
        <dbReference type="PROSITE" id="PS51471"/>
    </source>
</evidence>
<proteinExistence type="inferred from homology"/>
<feature type="binding site" evidence="7">
    <location>
        <position position="98"/>
    </location>
    <ligand>
        <name>Fe cation</name>
        <dbReference type="ChEBI" id="CHEBI:24875"/>
    </ligand>
</feature>
<keyword evidence="2 7" id="KW-0479">Metal-binding</keyword>
<keyword evidence="6 7" id="KW-0408">Iron</keyword>
<dbReference type="GO" id="GO:0016706">
    <property type="term" value="F:2-oxoglutarate-dependent dioxygenase activity"/>
    <property type="evidence" value="ECO:0007669"/>
    <property type="project" value="UniProtKB-UniRule"/>
</dbReference>
<dbReference type="InterPro" id="IPR006620">
    <property type="entry name" value="Pro_4_hyd_alph"/>
</dbReference>
<evidence type="ECO:0000256" key="7">
    <source>
        <dbReference type="HAMAP-Rule" id="MF_00657"/>
    </source>
</evidence>
<dbReference type="SMART" id="SM00702">
    <property type="entry name" value="P4Hc"/>
    <property type="match status" value="1"/>
</dbReference>
<organism evidence="9 10">
    <name type="scientific">Falsiroseomonas bella</name>
    <dbReference type="NCBI Taxonomy" id="2184016"/>
    <lineage>
        <taxon>Bacteria</taxon>
        <taxon>Pseudomonadati</taxon>
        <taxon>Pseudomonadota</taxon>
        <taxon>Alphaproteobacteria</taxon>
        <taxon>Acetobacterales</taxon>
        <taxon>Roseomonadaceae</taxon>
        <taxon>Falsiroseomonas</taxon>
    </lineage>
</organism>
<evidence type="ECO:0000256" key="2">
    <source>
        <dbReference type="ARBA" id="ARBA00022723"/>
    </source>
</evidence>
<sequence>MITCISQLLDTPTLGKVQALAEAARFEDGRASAGWHARTVKANHQAERHDPATREAAALVAAALRGNAVFAAAVRPRHLRTPLLARYGVGEAYGTHVDDALMAGPDGPLRTDVAVTVFLAAPDSYGGGELAIEDGAGEQAFKLGAGDAIAYPATTLHRVAEVTSGERLVAVTWVQSLVRDPARREILFDLETAKRQVFAQQGKGEAFDLLAKSHANLLRQWMEP</sequence>
<dbReference type="Gene3D" id="4.10.860.20">
    <property type="entry name" value="Rabenosyn, Rab binding domain"/>
    <property type="match status" value="1"/>
</dbReference>
<protein>
    <submittedName>
        <fullName evidence="9">Fe2+-dependent dioxygenase</fullName>
    </submittedName>
</protein>
<dbReference type="PANTHER" id="PTHR41536">
    <property type="entry name" value="PKHD-TYPE HYDROXYLASE YBIX"/>
    <property type="match status" value="1"/>
</dbReference>
<evidence type="ECO:0000256" key="5">
    <source>
        <dbReference type="ARBA" id="ARBA00023002"/>
    </source>
</evidence>
<evidence type="ECO:0000256" key="4">
    <source>
        <dbReference type="ARBA" id="ARBA00022964"/>
    </source>
</evidence>
<feature type="binding site" evidence="7">
    <location>
        <position position="96"/>
    </location>
    <ligand>
        <name>Fe cation</name>
        <dbReference type="ChEBI" id="CHEBI:24875"/>
    </ligand>
</feature>
<evidence type="ECO:0000256" key="6">
    <source>
        <dbReference type="ARBA" id="ARBA00023004"/>
    </source>
</evidence>
<dbReference type="GO" id="GO:0031418">
    <property type="term" value="F:L-ascorbic acid binding"/>
    <property type="evidence" value="ECO:0007669"/>
    <property type="project" value="UniProtKB-KW"/>
</dbReference>
<comment type="caution">
    <text evidence="9">The sequence shown here is derived from an EMBL/GenBank/DDBJ whole genome shotgun (WGS) entry which is preliminary data.</text>
</comment>
<keyword evidence="3 7" id="KW-0847">Vitamin C</keyword>